<dbReference type="GeneID" id="5000756"/>
<evidence type="ECO:0000313" key="2">
    <source>
        <dbReference type="EMBL" id="ABO95231.1"/>
    </source>
</evidence>
<dbReference type="OrthoDB" id="25675at2759"/>
<dbReference type="EMBL" id="CP000583">
    <property type="protein sequence ID" value="ABO95231.1"/>
    <property type="molecule type" value="Genomic_DNA"/>
</dbReference>
<organism evidence="2 3">
    <name type="scientific">Ostreococcus lucimarinus (strain CCE9901)</name>
    <dbReference type="NCBI Taxonomy" id="436017"/>
    <lineage>
        <taxon>Eukaryota</taxon>
        <taxon>Viridiplantae</taxon>
        <taxon>Chlorophyta</taxon>
        <taxon>Mamiellophyceae</taxon>
        <taxon>Mamiellales</taxon>
        <taxon>Bathycoccaceae</taxon>
        <taxon>Ostreococcus</taxon>
    </lineage>
</organism>
<gene>
    <name evidence="2" type="ORF">OSTLU_30577</name>
</gene>
<evidence type="ECO:0000313" key="3">
    <source>
        <dbReference type="Proteomes" id="UP000001568"/>
    </source>
</evidence>
<evidence type="ECO:0000256" key="1">
    <source>
        <dbReference type="SAM" id="MobiDB-lite"/>
    </source>
</evidence>
<dbReference type="HOGENOM" id="CLU_2780397_0_0_1"/>
<protein>
    <recommendedName>
        <fullName evidence="4">Anaphase-promoting complex subunit 13</fullName>
    </recommendedName>
</protein>
<proteinExistence type="predicted"/>
<dbReference type="RefSeq" id="XP_001416938.1">
    <property type="nucleotide sequence ID" value="XM_001416901.1"/>
</dbReference>
<reference evidence="2 3" key="1">
    <citation type="journal article" date="2007" name="Proc. Natl. Acad. Sci. U.S.A.">
        <title>The tiny eukaryote Ostreococcus provides genomic insights into the paradox of plankton speciation.</title>
        <authorList>
            <person name="Palenik B."/>
            <person name="Grimwood J."/>
            <person name="Aerts A."/>
            <person name="Rouze P."/>
            <person name="Salamov A."/>
            <person name="Putnam N."/>
            <person name="Dupont C."/>
            <person name="Jorgensen R."/>
            <person name="Derelle E."/>
            <person name="Rombauts S."/>
            <person name="Zhou K."/>
            <person name="Otillar R."/>
            <person name="Merchant S.S."/>
            <person name="Podell S."/>
            <person name="Gaasterland T."/>
            <person name="Napoli C."/>
            <person name="Gendler K."/>
            <person name="Manuell A."/>
            <person name="Tai V."/>
            <person name="Vallon O."/>
            <person name="Piganeau G."/>
            <person name="Jancek S."/>
            <person name="Heijde M."/>
            <person name="Jabbari K."/>
            <person name="Bowler C."/>
            <person name="Lohr M."/>
            <person name="Robbens S."/>
            <person name="Werner G."/>
            <person name="Dubchak I."/>
            <person name="Pazour G.J."/>
            <person name="Ren Q."/>
            <person name="Paulsen I."/>
            <person name="Delwiche C."/>
            <person name="Schmutz J."/>
            <person name="Rokhsar D."/>
            <person name="Van de Peer Y."/>
            <person name="Moreau H."/>
            <person name="Grigoriev I.V."/>
        </authorList>
    </citation>
    <scope>NUCLEOTIDE SEQUENCE [LARGE SCALE GENOMIC DNA]</scope>
    <source>
        <strain evidence="2 3">CCE9901</strain>
    </source>
</reference>
<dbReference type="KEGG" id="olu:OSTLU_30577"/>
<dbReference type="Proteomes" id="UP000001568">
    <property type="component" value="Chromosome 3"/>
</dbReference>
<keyword evidence="3" id="KW-1185">Reference proteome</keyword>
<evidence type="ECO:0008006" key="4">
    <source>
        <dbReference type="Google" id="ProtNLM"/>
    </source>
</evidence>
<dbReference type="Gramene" id="ABO95231">
    <property type="protein sequence ID" value="ABO95231"/>
    <property type="gene ID" value="OSTLU_30577"/>
</dbReference>
<dbReference type="AlphaFoldDB" id="A4RUC9"/>
<feature type="region of interest" description="Disordered" evidence="1">
    <location>
        <begin position="38"/>
        <end position="69"/>
    </location>
</feature>
<sequence length="69" mass="7416">MEDGAVRADWRAIDVVDDAWANDALPDDAVRLNAEMAAPVDDAEEGNEDGGTGGNEDETWKDLGLNDVR</sequence>
<accession>A4RUC9</accession>
<name>A4RUC9_OSTLU</name>